<dbReference type="InterPro" id="IPR018060">
    <property type="entry name" value="HTH_AraC"/>
</dbReference>
<dbReference type="GO" id="GO:0043565">
    <property type="term" value="F:sequence-specific DNA binding"/>
    <property type="evidence" value="ECO:0007669"/>
    <property type="project" value="InterPro"/>
</dbReference>
<dbReference type="Pfam" id="PF12833">
    <property type="entry name" value="HTH_18"/>
    <property type="match status" value="1"/>
</dbReference>
<dbReference type="InterPro" id="IPR037923">
    <property type="entry name" value="HTH-like"/>
</dbReference>
<dbReference type="Proteomes" id="UP000001812">
    <property type="component" value="Chromosome II"/>
</dbReference>
<feature type="region of interest" description="Disordered" evidence="5">
    <location>
        <begin position="105"/>
        <end position="137"/>
    </location>
</feature>
<dbReference type="InterPro" id="IPR018062">
    <property type="entry name" value="HTH_AraC-typ_CS"/>
</dbReference>
<dbReference type="AlphaFoldDB" id="A0A0E1VZY3"/>
<protein>
    <submittedName>
        <fullName evidence="7">Transcriptional regulator, AraC family</fullName>
    </submittedName>
</protein>
<dbReference type="Pfam" id="PF02311">
    <property type="entry name" value="AraC_binding"/>
    <property type="match status" value="1"/>
</dbReference>
<dbReference type="SUPFAM" id="SSF46689">
    <property type="entry name" value="Homeodomain-like"/>
    <property type="match status" value="2"/>
</dbReference>
<dbReference type="PROSITE" id="PS01124">
    <property type="entry name" value="HTH_ARAC_FAMILY_2"/>
    <property type="match status" value="1"/>
</dbReference>
<sequence>MDARYPGDSNYRFAQILCFNAETYFRGASPCTRKYRARRSRFAVRAPQARASEPRAAVPDARFASPRRFPLEWCPSAHGARAAATGAAARHGMKLASHGWRAPRAHMPTTSKHPPACAAPSTRTERPRPPPAVSFHRNRGSTVAKLDHRNQSRYWHSPGISGVDLLLADFTTHDYAPHVHDSLVVAVTEVGGSVFKSRGQTRLAEPNAVLVFNPCEPHSGRMGGSSRWRYRSFYLAEAGLSRVLTLLGMTQPRFFTSNVLDDPQLVEQFLTLHRAMDEQDDLLRQQELLVSSFGTLFSRHGLQAGLGAGPGFGTKAGLPALKPALDLMNDCFDHALTLEQIAAAAGLTSFQLITAFNRVIGLTPHAYLNQLRLRAALRELQAGRSLADAALTSGFYDQSALCNHFKRTFGMTPMQYTRALAPGKRALAPIGI</sequence>
<keyword evidence="4" id="KW-0804">Transcription</keyword>
<evidence type="ECO:0000313" key="7">
    <source>
        <dbReference type="EMBL" id="EET02947.1"/>
    </source>
</evidence>
<keyword evidence="1" id="KW-0805">Transcription regulation</keyword>
<dbReference type="PANTHER" id="PTHR46796:SF2">
    <property type="entry name" value="TRANSCRIPTIONAL REGULATORY PROTEIN"/>
    <property type="match status" value="1"/>
</dbReference>
<dbReference type="HOGENOM" id="CLU_634116_0_0_4"/>
<dbReference type="PANTHER" id="PTHR46796">
    <property type="entry name" value="HTH-TYPE TRANSCRIPTIONAL ACTIVATOR RHAS-RELATED"/>
    <property type="match status" value="1"/>
</dbReference>
<evidence type="ECO:0000256" key="4">
    <source>
        <dbReference type="ARBA" id="ARBA00023163"/>
    </source>
</evidence>
<gene>
    <name evidence="7" type="ORF">BURPS1710A_A1029</name>
</gene>
<evidence type="ECO:0000256" key="3">
    <source>
        <dbReference type="ARBA" id="ARBA00023159"/>
    </source>
</evidence>
<name>A0A0E1VZY3_BURPE</name>
<dbReference type="InterPro" id="IPR003313">
    <property type="entry name" value="AraC-bd"/>
</dbReference>
<evidence type="ECO:0000259" key="6">
    <source>
        <dbReference type="PROSITE" id="PS01124"/>
    </source>
</evidence>
<dbReference type="InterPro" id="IPR050204">
    <property type="entry name" value="AraC_XylS_family_regulators"/>
</dbReference>
<dbReference type="Gene3D" id="1.10.10.60">
    <property type="entry name" value="Homeodomain-like"/>
    <property type="match status" value="1"/>
</dbReference>
<evidence type="ECO:0000256" key="1">
    <source>
        <dbReference type="ARBA" id="ARBA00023015"/>
    </source>
</evidence>
<dbReference type="PROSITE" id="PS00041">
    <property type="entry name" value="HTH_ARAC_FAMILY_1"/>
    <property type="match status" value="1"/>
</dbReference>
<dbReference type="EMBL" id="CM000833">
    <property type="protein sequence ID" value="EET02947.1"/>
    <property type="molecule type" value="Genomic_DNA"/>
</dbReference>
<dbReference type="SMART" id="SM00342">
    <property type="entry name" value="HTH_ARAC"/>
    <property type="match status" value="1"/>
</dbReference>
<evidence type="ECO:0000256" key="2">
    <source>
        <dbReference type="ARBA" id="ARBA00023125"/>
    </source>
</evidence>
<keyword evidence="3" id="KW-0010">Activator</keyword>
<dbReference type="InterPro" id="IPR009057">
    <property type="entry name" value="Homeodomain-like_sf"/>
</dbReference>
<keyword evidence="2" id="KW-0238">DNA-binding</keyword>
<dbReference type="GO" id="GO:0003700">
    <property type="term" value="F:DNA-binding transcription factor activity"/>
    <property type="evidence" value="ECO:0007669"/>
    <property type="project" value="InterPro"/>
</dbReference>
<dbReference type="SUPFAM" id="SSF51215">
    <property type="entry name" value="Regulatory protein AraC"/>
    <property type="match status" value="1"/>
</dbReference>
<feature type="domain" description="HTH araC/xylS-type" evidence="6">
    <location>
        <begin position="322"/>
        <end position="419"/>
    </location>
</feature>
<evidence type="ECO:0000256" key="5">
    <source>
        <dbReference type="SAM" id="MobiDB-lite"/>
    </source>
</evidence>
<organism evidence="7">
    <name type="scientific">Burkholderia pseudomallei 1710a</name>
    <dbReference type="NCBI Taxonomy" id="320371"/>
    <lineage>
        <taxon>Bacteria</taxon>
        <taxon>Pseudomonadati</taxon>
        <taxon>Pseudomonadota</taxon>
        <taxon>Betaproteobacteria</taxon>
        <taxon>Burkholderiales</taxon>
        <taxon>Burkholderiaceae</taxon>
        <taxon>Burkholderia</taxon>
        <taxon>pseudomallei group</taxon>
    </lineage>
</organism>
<proteinExistence type="predicted"/>
<accession>A0A0E1VZY3</accession>
<reference evidence="7" key="1">
    <citation type="submission" date="2009-05" db="EMBL/GenBank/DDBJ databases">
        <authorList>
            <person name="Harkins D.M."/>
            <person name="DeShazer D."/>
            <person name="Woods D.E."/>
            <person name="Brinkac L.M."/>
            <person name="Brown K.A."/>
            <person name="Hung G.C."/>
            <person name="Tuanyok A."/>
            <person name="Zhang B."/>
            <person name="Nierman W.C."/>
        </authorList>
    </citation>
    <scope>NUCLEOTIDE SEQUENCE [LARGE SCALE GENOMIC DNA]</scope>
    <source>
        <strain evidence="7">1710a</strain>
    </source>
</reference>